<keyword evidence="3" id="KW-1185">Reference proteome</keyword>
<accession>A0A6G0J467</accession>
<dbReference type="EMBL" id="REGW02000003">
    <property type="protein sequence ID" value="KAE8298276.1"/>
    <property type="molecule type" value="Genomic_DNA"/>
</dbReference>
<dbReference type="Proteomes" id="UP000424527">
    <property type="component" value="Unassembled WGS sequence"/>
</dbReference>
<evidence type="ECO:0000313" key="2">
    <source>
        <dbReference type="EMBL" id="KAE8298276.1"/>
    </source>
</evidence>
<feature type="region of interest" description="Disordered" evidence="1">
    <location>
        <begin position="277"/>
        <end position="335"/>
    </location>
</feature>
<evidence type="ECO:0000313" key="3">
    <source>
        <dbReference type="Proteomes" id="UP000424527"/>
    </source>
</evidence>
<name>A0A6G0J467_LARCR</name>
<reference evidence="2 3" key="1">
    <citation type="submission" date="2019-07" db="EMBL/GenBank/DDBJ databases">
        <title>Chromosome genome assembly for large yellow croaker.</title>
        <authorList>
            <person name="Xiao S."/>
        </authorList>
    </citation>
    <scope>NUCLEOTIDE SEQUENCE [LARGE SCALE GENOMIC DNA]</scope>
    <source>
        <strain evidence="2">JMULYC20181020</strain>
        <tissue evidence="2">Muscle</tissue>
    </source>
</reference>
<feature type="compositionally biased region" description="Acidic residues" evidence="1">
    <location>
        <begin position="282"/>
        <end position="324"/>
    </location>
</feature>
<evidence type="ECO:0000256" key="1">
    <source>
        <dbReference type="SAM" id="MobiDB-lite"/>
    </source>
</evidence>
<protein>
    <submittedName>
        <fullName evidence="2">Uncharacterized protein</fullName>
    </submittedName>
</protein>
<gene>
    <name evidence="2" type="ORF">D5F01_LYC02768</name>
</gene>
<feature type="compositionally biased region" description="Basic and acidic residues" evidence="1">
    <location>
        <begin position="325"/>
        <end position="335"/>
    </location>
</feature>
<dbReference type="AlphaFoldDB" id="A0A6G0J467"/>
<sequence length="376" mass="42076">MGWFCVQQQQSLAQLSESCTTMQKRLTSLQRVMVMTHAQTETDWDVEERIFALEEAQKQAQESAAVSLAASEKLMNSDVYSQLSDLHDEMDTRLVEIKQVSLTFTTLQDLFKSRNEEFEVFKESVVASLNSSSALVENVTGLTNAVASAYSRVDEQIASMDGLNARLEGHVSELKELKESMHLYNAALHTNNQKTAAVNGLEEAEQAVGAQALEVMLSSVQRSLDEQFLTSQTLHSSAMVQPQTFHTQDDPAAAEEFISTTAQNATELQDKLKHVEEKAEQQDAEDEADEEAKEVEAMQEEEPLEAEVDVEEEVIPKEQEDEEITGQREEQTVDGHVMDIMESLEEEISEEVGEIVAEESAELNSEVFIDENEEDE</sequence>
<comment type="caution">
    <text evidence="2">The sequence shown here is derived from an EMBL/GenBank/DDBJ whole genome shotgun (WGS) entry which is preliminary data.</text>
</comment>
<proteinExistence type="predicted"/>
<organism evidence="2 3">
    <name type="scientific">Larimichthys crocea</name>
    <name type="common">Large yellow croaker</name>
    <name type="synonym">Pseudosciaena crocea</name>
    <dbReference type="NCBI Taxonomy" id="215358"/>
    <lineage>
        <taxon>Eukaryota</taxon>
        <taxon>Metazoa</taxon>
        <taxon>Chordata</taxon>
        <taxon>Craniata</taxon>
        <taxon>Vertebrata</taxon>
        <taxon>Euteleostomi</taxon>
        <taxon>Actinopterygii</taxon>
        <taxon>Neopterygii</taxon>
        <taxon>Teleostei</taxon>
        <taxon>Neoteleostei</taxon>
        <taxon>Acanthomorphata</taxon>
        <taxon>Eupercaria</taxon>
        <taxon>Sciaenidae</taxon>
        <taxon>Larimichthys</taxon>
    </lineage>
</organism>